<reference evidence="3" key="1">
    <citation type="submission" date="2021-02" db="EMBL/GenBank/DDBJ databases">
        <authorList>
            <person name="Nowell W R."/>
        </authorList>
    </citation>
    <scope>NUCLEOTIDE SEQUENCE</scope>
</reference>
<dbReference type="GO" id="GO:0046872">
    <property type="term" value="F:metal ion binding"/>
    <property type="evidence" value="ECO:0007669"/>
    <property type="project" value="InterPro"/>
</dbReference>
<dbReference type="Proteomes" id="UP000663823">
    <property type="component" value="Unassembled WGS sequence"/>
</dbReference>
<dbReference type="GO" id="GO:0003993">
    <property type="term" value="F:acid phosphatase activity"/>
    <property type="evidence" value="ECO:0007669"/>
    <property type="project" value="InterPro"/>
</dbReference>
<keyword evidence="1" id="KW-0732">Signal</keyword>
<organism evidence="3 4">
    <name type="scientific">Rotaria sordida</name>
    <dbReference type="NCBI Taxonomy" id="392033"/>
    <lineage>
        <taxon>Eukaryota</taxon>
        <taxon>Metazoa</taxon>
        <taxon>Spiralia</taxon>
        <taxon>Gnathifera</taxon>
        <taxon>Rotifera</taxon>
        <taxon>Eurotatoria</taxon>
        <taxon>Bdelloidea</taxon>
        <taxon>Philodinida</taxon>
        <taxon>Philodinidae</taxon>
        <taxon>Rotaria</taxon>
    </lineage>
</organism>
<dbReference type="SUPFAM" id="SSF49363">
    <property type="entry name" value="Purple acid phosphatase, N-terminal domain"/>
    <property type="match status" value="1"/>
</dbReference>
<evidence type="ECO:0000313" key="4">
    <source>
        <dbReference type="Proteomes" id="UP000663823"/>
    </source>
</evidence>
<sequence>MAVLNGILLFTIFTFVSSRSIFFNDPVFGQPEQIHLSYGRDPSLMIVTWVTLNEVNDSVVEYGQDDIFSQRATGCGSIFQDR</sequence>
<proteinExistence type="predicted"/>
<evidence type="ECO:0000256" key="1">
    <source>
        <dbReference type="SAM" id="SignalP"/>
    </source>
</evidence>
<comment type="caution">
    <text evidence="3">The sequence shown here is derived from an EMBL/GenBank/DDBJ whole genome shotgun (WGS) entry which is preliminary data.</text>
</comment>
<feature type="domain" description="Purple acid phosphatase N-terminal" evidence="2">
    <location>
        <begin position="31"/>
        <end position="66"/>
    </location>
</feature>
<protein>
    <recommendedName>
        <fullName evidence="2">Purple acid phosphatase N-terminal domain-containing protein</fullName>
    </recommendedName>
</protein>
<feature type="signal peptide" evidence="1">
    <location>
        <begin position="1"/>
        <end position="18"/>
    </location>
</feature>
<accession>A0A820E2F0</accession>
<dbReference type="Gene3D" id="2.60.40.380">
    <property type="entry name" value="Purple acid phosphatase-like, N-terminal"/>
    <property type="match status" value="1"/>
</dbReference>
<dbReference type="InterPro" id="IPR015914">
    <property type="entry name" value="PAPs_N"/>
</dbReference>
<evidence type="ECO:0000259" key="2">
    <source>
        <dbReference type="Pfam" id="PF16656"/>
    </source>
</evidence>
<dbReference type="AlphaFoldDB" id="A0A820E2F0"/>
<name>A0A820E2F0_9BILA</name>
<feature type="non-terminal residue" evidence="3">
    <location>
        <position position="1"/>
    </location>
</feature>
<dbReference type="EMBL" id="CAJOAX010029633">
    <property type="protein sequence ID" value="CAF4240024.1"/>
    <property type="molecule type" value="Genomic_DNA"/>
</dbReference>
<dbReference type="InterPro" id="IPR008963">
    <property type="entry name" value="Purple_acid_Pase-like_N"/>
</dbReference>
<gene>
    <name evidence="3" type="ORF">OTI717_LOCUS40054</name>
</gene>
<evidence type="ECO:0000313" key="3">
    <source>
        <dbReference type="EMBL" id="CAF4240024.1"/>
    </source>
</evidence>
<feature type="chain" id="PRO_5032396967" description="Purple acid phosphatase N-terminal domain-containing protein" evidence="1">
    <location>
        <begin position="19"/>
        <end position="82"/>
    </location>
</feature>
<dbReference type="Pfam" id="PF16656">
    <property type="entry name" value="Pur_ac_phosph_N"/>
    <property type="match status" value="1"/>
</dbReference>